<dbReference type="RefSeq" id="WP_218593141.1">
    <property type="nucleotide sequence ID" value="NZ_JADQDF010000001.1"/>
</dbReference>
<keyword evidence="2" id="KW-0378">Hydrolase</keyword>
<accession>A0ABS6UAH3</accession>
<protein>
    <submittedName>
        <fullName evidence="2">Endonuclease/exonuclease/phosphatase family protein</fullName>
    </submittedName>
</protein>
<sequence length="294" mass="30756">MRTSFVDRFPAVLLLAWRPHLAGLLLAAATGVAGAGLVSPSRRPVRGRAAAGLLALAVAVPAALHRRPAPRRDAAASDLVVLVLNVWHGRADPAELAALVRRERPDLVVLPEAAQPYRDRVLPLVAELGYRGTSSLGPGRRDGWGVTVLAGPRAAGVVMEPGHALRLPHVRVTGGLLGDRALYAVHATAPARLGVVHDWRRDLRTAAAWTAEGAIVAGDLNATVDHRLLRAVGPSAGPSGAGTWPARLPRWAGIRIDHVLLPPGAEASAASVHDVAGSDHRAVLARLHLGRVDG</sequence>
<evidence type="ECO:0000259" key="1">
    <source>
        <dbReference type="Pfam" id="PF03372"/>
    </source>
</evidence>
<proteinExistence type="predicted"/>
<reference evidence="2 3" key="1">
    <citation type="submission" date="2020-11" db="EMBL/GenBank/DDBJ databases">
        <title>Pseudonocardia abyssalis sp. nov. and Pseudonocardia oceani sp. nov., description and phylogenomic analysis of two novel actinomycetes isolated from the deep Southern Ocean.</title>
        <authorList>
            <person name="Parra J."/>
        </authorList>
    </citation>
    <scope>NUCLEOTIDE SEQUENCE [LARGE SCALE GENOMIC DNA]</scope>
    <source>
        <strain evidence="3">KRD185</strain>
    </source>
</reference>
<keyword evidence="3" id="KW-1185">Reference proteome</keyword>
<keyword evidence="2" id="KW-0255">Endonuclease</keyword>
<dbReference type="GO" id="GO:0004519">
    <property type="term" value="F:endonuclease activity"/>
    <property type="evidence" value="ECO:0007669"/>
    <property type="project" value="UniProtKB-KW"/>
</dbReference>
<evidence type="ECO:0000313" key="2">
    <source>
        <dbReference type="EMBL" id="MBW0129241.1"/>
    </source>
</evidence>
<name>A0ABS6UAH3_9PSEU</name>
<comment type="caution">
    <text evidence="2">The sequence shown here is derived from an EMBL/GenBank/DDBJ whole genome shotgun (WGS) entry which is preliminary data.</text>
</comment>
<keyword evidence="2" id="KW-0540">Nuclease</keyword>
<organism evidence="2 3">
    <name type="scientific">Pseudonocardia oceani</name>
    <dbReference type="NCBI Taxonomy" id="2792013"/>
    <lineage>
        <taxon>Bacteria</taxon>
        <taxon>Bacillati</taxon>
        <taxon>Actinomycetota</taxon>
        <taxon>Actinomycetes</taxon>
        <taxon>Pseudonocardiales</taxon>
        <taxon>Pseudonocardiaceae</taxon>
        <taxon>Pseudonocardia</taxon>
    </lineage>
</organism>
<feature type="domain" description="Endonuclease/exonuclease/phosphatase" evidence="1">
    <location>
        <begin position="84"/>
        <end position="280"/>
    </location>
</feature>
<dbReference type="Proteomes" id="UP000694300">
    <property type="component" value="Unassembled WGS sequence"/>
</dbReference>
<evidence type="ECO:0000313" key="3">
    <source>
        <dbReference type="Proteomes" id="UP000694300"/>
    </source>
</evidence>
<dbReference type="Pfam" id="PF03372">
    <property type="entry name" value="Exo_endo_phos"/>
    <property type="match status" value="1"/>
</dbReference>
<dbReference type="EMBL" id="JADQDF010000001">
    <property type="protein sequence ID" value="MBW0129241.1"/>
    <property type="molecule type" value="Genomic_DNA"/>
</dbReference>
<dbReference type="InterPro" id="IPR005135">
    <property type="entry name" value="Endo/exonuclease/phosphatase"/>
</dbReference>
<gene>
    <name evidence="2" type="ORF">I4I82_16350</name>
</gene>